<dbReference type="InterPro" id="IPR013761">
    <property type="entry name" value="SAM/pointed_sf"/>
</dbReference>
<dbReference type="SMART" id="SM00454">
    <property type="entry name" value="SAM"/>
    <property type="match status" value="1"/>
</dbReference>
<evidence type="ECO:0000313" key="2">
    <source>
        <dbReference type="EMBL" id="KJE92613.1"/>
    </source>
</evidence>
<dbReference type="AlphaFoldDB" id="A0A0D2WPM1"/>
<dbReference type="GO" id="GO:0009898">
    <property type="term" value="C:cytoplasmic side of plasma membrane"/>
    <property type="evidence" value="ECO:0007669"/>
    <property type="project" value="TreeGrafter"/>
</dbReference>
<dbReference type="InParanoid" id="A0A0D2WPM1"/>
<name>A0A0D2WPM1_CAPO3</name>
<evidence type="ECO:0000313" key="3">
    <source>
        <dbReference type="Proteomes" id="UP000008743"/>
    </source>
</evidence>
<dbReference type="Proteomes" id="UP000008743">
    <property type="component" value="Unassembled WGS sequence"/>
</dbReference>
<dbReference type="SUPFAM" id="SSF47769">
    <property type="entry name" value="SAM/Pointed domain"/>
    <property type="match status" value="1"/>
</dbReference>
<dbReference type="Gene3D" id="1.10.150.50">
    <property type="entry name" value="Transcription Factor, Ets-1"/>
    <property type="match status" value="1"/>
</dbReference>
<dbReference type="PANTHER" id="PTHR20843">
    <property type="entry name" value="STERILE ALPHA MOTIF DOMAIN CONTAINING PROTEIN 10"/>
    <property type="match status" value="1"/>
</dbReference>
<dbReference type="PANTHER" id="PTHR20843:SF0">
    <property type="entry name" value="PROTEIN AVEUGLE"/>
    <property type="match status" value="1"/>
</dbReference>
<evidence type="ECO:0000259" key="1">
    <source>
        <dbReference type="PROSITE" id="PS50105"/>
    </source>
</evidence>
<dbReference type="PROSITE" id="PS50105">
    <property type="entry name" value="SAM_DOMAIN"/>
    <property type="match status" value="1"/>
</dbReference>
<dbReference type="Pfam" id="PF07647">
    <property type="entry name" value="SAM_2"/>
    <property type="match status" value="1"/>
</dbReference>
<organism evidence="2 3">
    <name type="scientific">Capsaspora owczarzaki (strain ATCC 30864)</name>
    <dbReference type="NCBI Taxonomy" id="595528"/>
    <lineage>
        <taxon>Eukaryota</taxon>
        <taxon>Filasterea</taxon>
        <taxon>Capsaspora</taxon>
    </lineage>
</organism>
<dbReference type="OrthoDB" id="73680at2759"/>
<dbReference type="GO" id="GO:0007169">
    <property type="term" value="P:cell surface receptor protein tyrosine kinase signaling pathway"/>
    <property type="evidence" value="ECO:0007669"/>
    <property type="project" value="TreeGrafter"/>
</dbReference>
<feature type="domain" description="SAM" evidence="1">
    <location>
        <begin position="12"/>
        <end position="64"/>
    </location>
</feature>
<dbReference type="InterPro" id="IPR001660">
    <property type="entry name" value="SAM"/>
</dbReference>
<sequence>MQAESAMSVSDWTVNQVVEWVQALDLDVDVSELFLKHGMNGFALLRLSAAHLTEMGIRVGGKKKSRLLTEVYRLRIAEELRQVRSLQKDQPPTAIRSQ</sequence>
<reference evidence="3" key="1">
    <citation type="submission" date="2011-02" db="EMBL/GenBank/DDBJ databases">
        <title>The Genome Sequence of Capsaspora owczarzaki ATCC 30864.</title>
        <authorList>
            <person name="Russ C."/>
            <person name="Cuomo C."/>
            <person name="Burger G."/>
            <person name="Gray M.W."/>
            <person name="Holland P.W.H."/>
            <person name="King N."/>
            <person name="Lang F.B.F."/>
            <person name="Roger A.J."/>
            <person name="Ruiz-Trillo I."/>
            <person name="Young S.K."/>
            <person name="Zeng Q."/>
            <person name="Gargeya S."/>
            <person name="Alvarado L."/>
            <person name="Berlin A."/>
            <person name="Chapman S.B."/>
            <person name="Chen Z."/>
            <person name="Freedman E."/>
            <person name="Gellesch M."/>
            <person name="Goldberg J."/>
            <person name="Griggs A."/>
            <person name="Gujja S."/>
            <person name="Heilman E."/>
            <person name="Heiman D."/>
            <person name="Howarth C."/>
            <person name="Mehta T."/>
            <person name="Neiman D."/>
            <person name="Pearson M."/>
            <person name="Roberts A."/>
            <person name="Saif S."/>
            <person name="Shea T."/>
            <person name="Shenoy N."/>
            <person name="Sisk P."/>
            <person name="Stolte C."/>
            <person name="Sykes S."/>
            <person name="White J."/>
            <person name="Yandava C."/>
            <person name="Haas B."/>
            <person name="Nusbaum C."/>
            <person name="Birren B."/>
        </authorList>
    </citation>
    <scope>NUCLEOTIDE SEQUENCE</scope>
    <source>
        <strain evidence="3">ATCC 30864</strain>
    </source>
</reference>
<dbReference type="RefSeq" id="XP_004348442.1">
    <property type="nucleotide sequence ID" value="XM_004348392.2"/>
</dbReference>
<dbReference type="PhylomeDB" id="A0A0D2WPM1"/>
<keyword evidence="3" id="KW-1185">Reference proteome</keyword>
<accession>A0A0D2WPM1</accession>
<dbReference type="EMBL" id="KE346364">
    <property type="protein sequence ID" value="KJE92613.1"/>
    <property type="molecule type" value="Genomic_DNA"/>
</dbReference>
<gene>
    <name evidence="2" type="ORF">CAOG_003537</name>
</gene>
<proteinExistence type="predicted"/>
<protein>
    <recommendedName>
        <fullName evidence="1">SAM domain-containing protein</fullName>
    </recommendedName>
</protein>
<dbReference type="InterPro" id="IPR052268">
    <property type="entry name" value="SAM_domain-containing_protein"/>
</dbReference>